<protein>
    <submittedName>
        <fullName evidence="3">Alcohol dehydrogenase zinc-binding domain protein</fullName>
    </submittedName>
</protein>
<dbReference type="Gene3D" id="3.40.50.720">
    <property type="entry name" value="NAD(P)-binding Rossmann-like Domain"/>
    <property type="match status" value="1"/>
</dbReference>
<name>A0A1Y2ARG7_9TREE</name>
<dbReference type="OrthoDB" id="203908at2759"/>
<proteinExistence type="predicted"/>
<evidence type="ECO:0000256" key="1">
    <source>
        <dbReference type="ARBA" id="ARBA00022857"/>
    </source>
</evidence>
<dbReference type="InterPro" id="IPR013154">
    <property type="entry name" value="ADH-like_N"/>
</dbReference>
<dbReference type="PANTHER" id="PTHR44154:SF1">
    <property type="entry name" value="QUINONE OXIDOREDUCTASE"/>
    <property type="match status" value="1"/>
</dbReference>
<dbReference type="InterPro" id="IPR036291">
    <property type="entry name" value="NAD(P)-bd_dom_sf"/>
</dbReference>
<dbReference type="SMART" id="SM00829">
    <property type="entry name" value="PKS_ER"/>
    <property type="match status" value="1"/>
</dbReference>
<dbReference type="PANTHER" id="PTHR44154">
    <property type="entry name" value="QUINONE OXIDOREDUCTASE"/>
    <property type="match status" value="1"/>
</dbReference>
<keyword evidence="4" id="KW-1185">Reference proteome</keyword>
<dbReference type="InterPro" id="IPR011032">
    <property type="entry name" value="GroES-like_sf"/>
</dbReference>
<organism evidence="3 4">
    <name type="scientific">Naematelia encephala</name>
    <dbReference type="NCBI Taxonomy" id="71784"/>
    <lineage>
        <taxon>Eukaryota</taxon>
        <taxon>Fungi</taxon>
        <taxon>Dikarya</taxon>
        <taxon>Basidiomycota</taxon>
        <taxon>Agaricomycotina</taxon>
        <taxon>Tremellomycetes</taxon>
        <taxon>Tremellales</taxon>
        <taxon>Naemateliaceae</taxon>
        <taxon>Naematelia</taxon>
    </lineage>
</organism>
<dbReference type="STRING" id="71784.A0A1Y2ARG7"/>
<accession>A0A1Y2ARG7</accession>
<keyword evidence="1" id="KW-0521">NADP</keyword>
<dbReference type="SUPFAM" id="SSF51735">
    <property type="entry name" value="NAD(P)-binding Rossmann-fold domains"/>
    <property type="match status" value="1"/>
</dbReference>
<dbReference type="Proteomes" id="UP000193986">
    <property type="component" value="Unassembled WGS sequence"/>
</dbReference>
<dbReference type="GO" id="GO:0016491">
    <property type="term" value="F:oxidoreductase activity"/>
    <property type="evidence" value="ECO:0007669"/>
    <property type="project" value="InterPro"/>
</dbReference>
<gene>
    <name evidence="3" type="ORF">BCR39DRAFT_544866</name>
</gene>
<evidence type="ECO:0000313" key="4">
    <source>
        <dbReference type="Proteomes" id="UP000193986"/>
    </source>
</evidence>
<feature type="domain" description="Enoyl reductase (ER)" evidence="2">
    <location>
        <begin position="42"/>
        <end position="361"/>
    </location>
</feature>
<evidence type="ECO:0000259" key="2">
    <source>
        <dbReference type="SMART" id="SM00829"/>
    </source>
</evidence>
<dbReference type="InterPro" id="IPR051603">
    <property type="entry name" value="Zinc-ADH_QOR/CCCR"/>
</dbReference>
<dbReference type="InParanoid" id="A0A1Y2ARG7"/>
<dbReference type="InterPro" id="IPR020843">
    <property type="entry name" value="ER"/>
</dbReference>
<dbReference type="Gene3D" id="3.90.180.10">
    <property type="entry name" value="Medium-chain alcohol dehydrogenases, catalytic domain"/>
    <property type="match status" value="1"/>
</dbReference>
<evidence type="ECO:0000313" key="3">
    <source>
        <dbReference type="EMBL" id="ORY25168.1"/>
    </source>
</evidence>
<dbReference type="AlphaFoldDB" id="A0A1Y2ARG7"/>
<dbReference type="Pfam" id="PF08240">
    <property type="entry name" value="ADH_N"/>
    <property type="match status" value="1"/>
</dbReference>
<dbReference type="SUPFAM" id="SSF50129">
    <property type="entry name" value="GroES-like"/>
    <property type="match status" value="1"/>
</dbReference>
<dbReference type="EMBL" id="MCFC01000060">
    <property type="protein sequence ID" value="ORY25168.1"/>
    <property type="molecule type" value="Genomic_DNA"/>
</dbReference>
<comment type="caution">
    <text evidence="3">The sequence shown here is derived from an EMBL/GenBank/DDBJ whole genome shotgun (WGS) entry which is preliminary data.</text>
</comment>
<reference evidence="3 4" key="1">
    <citation type="submission" date="2016-07" db="EMBL/GenBank/DDBJ databases">
        <title>Pervasive Adenine N6-methylation of Active Genes in Fungi.</title>
        <authorList>
            <consortium name="DOE Joint Genome Institute"/>
            <person name="Mondo S.J."/>
            <person name="Dannebaum R.O."/>
            <person name="Kuo R.C."/>
            <person name="Labutti K."/>
            <person name="Haridas S."/>
            <person name="Kuo A."/>
            <person name="Salamov A."/>
            <person name="Ahrendt S.R."/>
            <person name="Lipzen A."/>
            <person name="Sullivan W."/>
            <person name="Andreopoulos W.B."/>
            <person name="Clum A."/>
            <person name="Lindquist E."/>
            <person name="Daum C."/>
            <person name="Ramamoorthy G.K."/>
            <person name="Gryganskyi A."/>
            <person name="Culley D."/>
            <person name="Magnuson J.K."/>
            <person name="James T.Y."/>
            <person name="O'Malley M.A."/>
            <person name="Stajich J.E."/>
            <person name="Spatafora J.W."/>
            <person name="Visel A."/>
            <person name="Grigoriev I.V."/>
        </authorList>
    </citation>
    <scope>NUCLEOTIDE SEQUENCE [LARGE SCALE GENOMIC DNA]</scope>
    <source>
        <strain evidence="3 4">68-887.2</strain>
    </source>
</reference>
<dbReference type="Pfam" id="PF13602">
    <property type="entry name" value="ADH_zinc_N_2"/>
    <property type="match status" value="1"/>
</dbReference>
<sequence length="363" mass="38740">MRFLPRISSPSVTRRIIVRTNMTSLNPKIPETMRAAVLRSPGGPEAFKIENVPVPVPKAGQCLIKVEAAGMNRSEMFTRQGHSPDVKLPRILGIEASGYVAACPDGSLPIGAKCITAMSGLGRAHDGGYAEYTVVDCKVVRLVGSGGESLPWDVLGAVPEMVQTAWGSLFIALKIQQGERLLVRGGTTSVGLTAIALAKNIGCYVAGTSRSEASRQLVLDSGADEFIVDTGSISSSRTEPSLKFDKVLELIGTVTLKDSLKLCRGGGSRDLPLGVVCMTGIAGNKWTMDDFYPMMDIESGVALTAYSGGEREMSLVPWEDIFHDVANGKLKIPVGKTYKLEDVVEAHRVMEDSKAGGKIVLLM</sequence>